<evidence type="ECO:0008006" key="3">
    <source>
        <dbReference type="Google" id="ProtNLM"/>
    </source>
</evidence>
<sequence length="291" mass="33135">MKSTFKNIVLFMMTLSNLSISDIYGQQSDNIRLISYAENTNKIDLSYNDNNLLTSIGYTTLNYDSESRIDQIGKVSYAYNELGQISKIINEKTASLGNLETEITYDKDSLITSFVSKYGKADLGTATSTFEYDKNKRLKRIIEKGADGRGYGRITLAYDDKNNIVQQLKEKSYDGTSYRQVTVSNYTYDTKNNPDYNVLTQTGNSSEINLFHLIYNIAIGGQSAYETVYYYSKNNILSSEVISVEGNAATQTYSYVYDKNNYPVSAELEYAFSSDTSFNRKETRAWVYEKY</sequence>
<dbReference type="EMBL" id="CP040749">
    <property type="protein sequence ID" value="QCX39716.1"/>
    <property type="molecule type" value="Genomic_DNA"/>
</dbReference>
<dbReference type="OrthoDB" id="1376969at2"/>
<evidence type="ECO:0000313" key="2">
    <source>
        <dbReference type="Proteomes" id="UP000306229"/>
    </source>
</evidence>
<reference evidence="1 2" key="1">
    <citation type="submission" date="2019-05" db="EMBL/GenBank/DDBJ databases">
        <title>Algicella ahnfeltiae gen. nov., sp. nov., a novel marine bacterium of the family Flavobacteriaceae isolated from a red alga.</title>
        <authorList>
            <person name="Nedashkovskaya O.I."/>
            <person name="Kukhlevskiy A.D."/>
            <person name="Kim S.-G."/>
            <person name="Zhukova N.V."/>
            <person name="Mikhailov V.V."/>
        </authorList>
    </citation>
    <scope>NUCLEOTIDE SEQUENCE [LARGE SCALE GENOMIC DNA]</scope>
    <source>
        <strain evidence="1 2">10Alg115</strain>
    </source>
</reference>
<organism evidence="1 2">
    <name type="scientific">Aureibaculum algae</name>
    <dbReference type="NCBI Taxonomy" id="2584122"/>
    <lineage>
        <taxon>Bacteria</taxon>
        <taxon>Pseudomonadati</taxon>
        <taxon>Bacteroidota</taxon>
        <taxon>Flavobacteriia</taxon>
        <taxon>Flavobacteriales</taxon>
        <taxon>Flavobacteriaceae</taxon>
        <taxon>Aureibaculum</taxon>
    </lineage>
</organism>
<protein>
    <recommendedName>
        <fullName evidence="3">YD repeat-containing protein</fullName>
    </recommendedName>
</protein>
<name>A0A5B7TX49_9FLAO</name>
<dbReference type="AlphaFoldDB" id="A0A5B7TX49"/>
<evidence type="ECO:0000313" key="1">
    <source>
        <dbReference type="EMBL" id="QCX39716.1"/>
    </source>
</evidence>
<dbReference type="KEGG" id="fbe:FF125_15155"/>
<dbReference type="RefSeq" id="WP_138950553.1">
    <property type="nucleotide sequence ID" value="NZ_CP040749.1"/>
</dbReference>
<proteinExistence type="predicted"/>
<gene>
    <name evidence="1" type="ORF">FF125_15155</name>
</gene>
<dbReference type="Proteomes" id="UP000306229">
    <property type="component" value="Chromosome"/>
</dbReference>
<dbReference type="Gene3D" id="2.180.10.10">
    <property type="entry name" value="RHS repeat-associated core"/>
    <property type="match status" value="1"/>
</dbReference>
<keyword evidence="2" id="KW-1185">Reference proteome</keyword>
<accession>A0A5B7TX49</accession>